<gene>
    <name evidence="2" type="ORF">K4G66_02950</name>
</gene>
<feature type="transmembrane region" description="Helical" evidence="1">
    <location>
        <begin position="36"/>
        <end position="60"/>
    </location>
</feature>
<reference evidence="2" key="1">
    <citation type="journal article" date="2023" name="Comput. Struct. Biotechnol. J.">
        <title>Discovery of a novel marine Bacteroidetes with a rich repertoire of carbohydrate-active enzymes.</title>
        <authorList>
            <person name="Chen B."/>
            <person name="Liu G."/>
            <person name="Chen Q."/>
            <person name="Wang H."/>
            <person name="Liu L."/>
            <person name="Tang K."/>
        </authorList>
    </citation>
    <scope>NUCLEOTIDE SEQUENCE</scope>
    <source>
        <strain evidence="2">TK19036</strain>
    </source>
</reference>
<feature type="transmembrane region" description="Helical" evidence="1">
    <location>
        <begin position="72"/>
        <end position="92"/>
    </location>
</feature>
<dbReference type="AlphaFoldDB" id="A0AA49GTT4"/>
<name>A0AA49GTT4_9BACT</name>
<accession>A0AA49GTT4</accession>
<feature type="transmembrane region" description="Helical" evidence="1">
    <location>
        <begin position="6"/>
        <end position="24"/>
    </location>
</feature>
<keyword evidence="1" id="KW-0472">Membrane</keyword>
<proteinExistence type="predicted"/>
<evidence type="ECO:0000256" key="1">
    <source>
        <dbReference type="SAM" id="Phobius"/>
    </source>
</evidence>
<keyword evidence="1" id="KW-0812">Transmembrane</keyword>
<evidence type="ECO:0000313" key="2">
    <source>
        <dbReference type="EMBL" id="WKN37664.1"/>
    </source>
</evidence>
<keyword evidence="1" id="KW-1133">Transmembrane helix</keyword>
<sequence>MTIDFFLAAILVLFIQYAVVYLFIRMGSRWSQSRSVGFYAIAALVGTVGFSLIFALFKWYFGYTFVSADFEFARNCLGLLTFMMISKIYGLMPVEFMVRHLPY</sequence>
<protein>
    <submittedName>
        <fullName evidence="2">Uncharacterized protein</fullName>
    </submittedName>
</protein>
<dbReference type="EMBL" id="CP120682">
    <property type="protein sequence ID" value="WKN37664.1"/>
    <property type="molecule type" value="Genomic_DNA"/>
</dbReference>
<organism evidence="2">
    <name type="scientific">Roseihalotalea indica</name>
    <dbReference type="NCBI Taxonomy" id="2867963"/>
    <lineage>
        <taxon>Bacteria</taxon>
        <taxon>Pseudomonadati</taxon>
        <taxon>Bacteroidota</taxon>
        <taxon>Cytophagia</taxon>
        <taxon>Cytophagales</taxon>
        <taxon>Catalimonadaceae</taxon>
        <taxon>Roseihalotalea</taxon>
    </lineage>
</organism>
<reference evidence="2" key="2">
    <citation type="journal article" date="2024" name="Antonie Van Leeuwenhoek">
        <title>Roseihalotalea indica gen. nov., sp. nov., a halophilic Bacteroidetes from mesopelagic Southwest Indian Ocean with higher carbohydrate metabolic potential.</title>
        <authorList>
            <person name="Chen B."/>
            <person name="Zhang M."/>
            <person name="Lin D."/>
            <person name="Ye J."/>
            <person name="Tang K."/>
        </authorList>
    </citation>
    <scope>NUCLEOTIDE SEQUENCE</scope>
    <source>
        <strain evidence="2">TK19036</strain>
    </source>
</reference>